<dbReference type="InterPro" id="IPR002589">
    <property type="entry name" value="Macro_dom"/>
</dbReference>
<evidence type="ECO:0000313" key="3">
    <source>
        <dbReference type="EMBL" id="CAJ1386383.1"/>
    </source>
</evidence>
<comment type="caution">
    <text evidence="3">The sequence shown here is derived from an EMBL/GenBank/DDBJ whole genome shotgun (WGS) entry which is preliminary data.</text>
</comment>
<gene>
    <name evidence="3" type="ORF">EVOR1521_LOCUS12747</name>
</gene>
<reference evidence="3" key="1">
    <citation type="submission" date="2023-08" db="EMBL/GenBank/DDBJ databases">
        <authorList>
            <person name="Chen Y."/>
            <person name="Shah S."/>
            <person name="Dougan E. K."/>
            <person name="Thang M."/>
            <person name="Chan C."/>
        </authorList>
    </citation>
    <scope>NUCLEOTIDE SEQUENCE</scope>
</reference>
<dbReference type="AlphaFoldDB" id="A0AA36IEQ3"/>
<evidence type="ECO:0000259" key="2">
    <source>
        <dbReference type="PROSITE" id="PS51154"/>
    </source>
</evidence>
<organism evidence="3 4">
    <name type="scientific">Effrenium voratum</name>
    <dbReference type="NCBI Taxonomy" id="2562239"/>
    <lineage>
        <taxon>Eukaryota</taxon>
        <taxon>Sar</taxon>
        <taxon>Alveolata</taxon>
        <taxon>Dinophyceae</taxon>
        <taxon>Suessiales</taxon>
        <taxon>Symbiodiniaceae</taxon>
        <taxon>Effrenium</taxon>
    </lineage>
</organism>
<accession>A0AA36IEQ3</accession>
<name>A0AA36IEQ3_9DINO</name>
<dbReference type="InterPro" id="IPR043472">
    <property type="entry name" value="Macro_dom-like"/>
</dbReference>
<evidence type="ECO:0000256" key="1">
    <source>
        <dbReference type="SAM" id="MobiDB-lite"/>
    </source>
</evidence>
<protein>
    <recommendedName>
        <fullName evidence="2">Macro domain-containing protein</fullName>
    </recommendedName>
</protein>
<dbReference type="Gene3D" id="3.40.220.10">
    <property type="entry name" value="Leucine Aminopeptidase, subunit E, domain 1"/>
    <property type="match status" value="1"/>
</dbReference>
<feature type="compositionally biased region" description="Polar residues" evidence="1">
    <location>
        <begin position="445"/>
        <end position="455"/>
    </location>
</feature>
<feature type="domain" description="Macro" evidence="2">
    <location>
        <begin position="105"/>
        <end position="356"/>
    </location>
</feature>
<dbReference type="PROSITE" id="PS51154">
    <property type="entry name" value="MACRO"/>
    <property type="match status" value="1"/>
</dbReference>
<proteinExistence type="predicted"/>
<feature type="region of interest" description="Disordered" evidence="1">
    <location>
        <begin position="434"/>
        <end position="455"/>
    </location>
</feature>
<dbReference type="Proteomes" id="UP001178507">
    <property type="component" value="Unassembled WGS sequence"/>
</dbReference>
<keyword evidence="4" id="KW-1185">Reference proteome</keyword>
<evidence type="ECO:0000313" key="4">
    <source>
        <dbReference type="Proteomes" id="UP001178507"/>
    </source>
</evidence>
<feature type="region of interest" description="Disordered" evidence="1">
    <location>
        <begin position="62"/>
        <end position="92"/>
    </location>
</feature>
<dbReference type="EMBL" id="CAUJNA010001358">
    <property type="protein sequence ID" value="CAJ1386383.1"/>
    <property type="molecule type" value="Genomic_DNA"/>
</dbReference>
<sequence length="471" mass="51920">MANENRRQKPLQYDPPACNATACGLSSSAGAGAAADPHACHQAAGRLPATVGVSATLSQAFSRPTAADPAAGDGQCHGPPGDHRAAQRGGAAGFAAAAPGAFPRRALREVAVEPFGKIEVHHGDIFSFWEKDLQDLAERPKESSARAAARSMVLPMSPNLLPYRGLGLEAFDRGGALLVRETFEEAKREFGIENPENEKETKIHLEPGNVVQLPLHHLAPPLVRRQLQEGDCNWKNRIMFMIMPWVWEGSPMDAAKRFRFCTKRAFESAVKHCKKVSQEAEAKMQPYEGTVALPNLGGGIYGYEPRSSSVSLVEEAFETLLQVEASDPCYALRRICFVEADLETATSLAESLVQVSHRWLPEQRLTTAPEWWGRQTRRLLVLPAKPNFFWRKFRVKFKQRHGVKKRELVNYEGNVVPFLWRAQKVRQPPPLLVHQSDGRLPDPQRQLNPGPTTSTGSLTCCFPTASVASAV</sequence>